<accession>A0A6J4UA03</accession>
<reference evidence="2" key="1">
    <citation type="submission" date="2020-02" db="EMBL/GenBank/DDBJ databases">
        <authorList>
            <person name="Meier V. D."/>
        </authorList>
    </citation>
    <scope>NUCLEOTIDE SEQUENCE</scope>
    <source>
        <strain evidence="2">AVDCRST_MAG19</strain>
    </source>
</reference>
<gene>
    <name evidence="2" type="ORF">AVDCRST_MAG19-180</name>
</gene>
<feature type="compositionally biased region" description="Basic and acidic residues" evidence="1">
    <location>
        <begin position="25"/>
        <end position="38"/>
    </location>
</feature>
<evidence type="ECO:0000313" key="2">
    <source>
        <dbReference type="EMBL" id="CAA9544412.1"/>
    </source>
</evidence>
<evidence type="ECO:0000256" key="1">
    <source>
        <dbReference type="SAM" id="MobiDB-lite"/>
    </source>
</evidence>
<feature type="region of interest" description="Disordered" evidence="1">
    <location>
        <begin position="11"/>
        <end position="85"/>
    </location>
</feature>
<sequence>MVRMSGCLAKMTGGCPRGGSTPGGDAHDARGEAGRAADDAGGGDDGLAGVGGGQGSQPFALPLRSDAASGRRQVVGGPGRGDRLR</sequence>
<feature type="compositionally biased region" description="Gly residues" evidence="1">
    <location>
        <begin position="43"/>
        <end position="55"/>
    </location>
</feature>
<dbReference type="EMBL" id="CADCWL010000010">
    <property type="protein sequence ID" value="CAA9544412.1"/>
    <property type="molecule type" value="Genomic_DNA"/>
</dbReference>
<name>A0A6J4UA03_9BACT</name>
<dbReference type="AlphaFoldDB" id="A0A6J4UA03"/>
<organism evidence="2">
    <name type="scientific">uncultured Thermomicrobiales bacterium</name>
    <dbReference type="NCBI Taxonomy" id="1645740"/>
    <lineage>
        <taxon>Bacteria</taxon>
        <taxon>Pseudomonadati</taxon>
        <taxon>Thermomicrobiota</taxon>
        <taxon>Thermomicrobia</taxon>
        <taxon>Thermomicrobiales</taxon>
        <taxon>environmental samples</taxon>
    </lineage>
</organism>
<protein>
    <submittedName>
        <fullName evidence="2">Uncharacterized protein</fullName>
    </submittedName>
</protein>
<proteinExistence type="predicted"/>